<sequence length="1075" mass="117387">MAGSVQRCVEQSILRLENSVIRMISQKRRERRIMLTTVCIPQGSMATTKVGEGTTVDLWGTEQSERPVPRASKKMDTAIPMSPRISTQAIDPSDAKKQHRRTSLKSFTLTVPSSSSLTSAVLVLSSTGTLSLTSIHVDGEDSVFTQSLINAEVGSLQISSSSFRNIEMSGHALIETSCVVDIEECSFSDISREGNNATVLAAIISQATPPSVSSSTVSMRKTSFENCMPTESQRWVELIGRNSETFSSSSWTGTFNKTSIWGGIVVDDGITEIEDDLKPFSLIYEFFRRTDSKLIVSSVSGNVDHPLCGHSQLPCRSIDVGRALTSVQTIEIVSIGEIGGVLEVGNETVRLSGHNGRGKMGLIGTGQIVSNDETDPGRLFVSQLEIDVSGSTLIDQSIFLIKTGSLNFESCSLISSKAVTSTLILNEGSSILMTNTTFALNTTGAGMLVDSTKGTVDLSLIHLTLCSFQSAPFSFSDAASITLTSVEMKLCNVSELMSVKNVSSFSLVSSSFVGSSSAPNEEDDASCEWLSGLVTLSDTTATISGTTFSSLGQGGLLLTNTHATLSGCTFTLNQPESAVSESVRRNIRCLGESSLEIESIHAGDGLESDALWISNSEDCKVTRQKKQILTPLFTATLSPKSCKSVLNRKTGEYSIGLVGTMLIPCSLKLEVYETDENEGKSQDIILSEKVGTWTDEKELTLSVKKSELKLEEKLEWRGRLLFVGGETESFLVKMSAIDERKSLAKQVMRWLGPLIGGLVVLFILFLIILLLVRRHRKQKANKTNKTPLAAQELDENMIAVEKFDYRDSLEDTNLGLHSHYDLPTNASREDNTRNDIKEGKISEEMNESILGGVAVHPQEVMEVSAPNRQDTLFNRLHHPQKGVEVDVGTVRQQIVAALVELRKKNQENALLTNLNPHCIFFDSAGVVRLQVQQHPHPSNVEESKPSVAKSQKEGDRWKAPEVAQEVNNVDASKAAVFSLGLILWELETKQVPFRELDAMNAQRQMGLGVQPLMTDIEEEWLVSLIQNCLDLNPKNRPTLENINSLFVGPSLHDRSLGANGMQKQHKNQFVPLANI</sequence>
<proteinExistence type="predicted"/>
<organism evidence="4 5">
    <name type="scientific">Blattamonas nauphoetae</name>
    <dbReference type="NCBI Taxonomy" id="2049346"/>
    <lineage>
        <taxon>Eukaryota</taxon>
        <taxon>Metamonada</taxon>
        <taxon>Preaxostyla</taxon>
        <taxon>Oxymonadida</taxon>
        <taxon>Blattamonas</taxon>
    </lineage>
</organism>
<accession>A0ABQ9XUW0</accession>
<feature type="transmembrane region" description="Helical" evidence="2">
    <location>
        <begin position="750"/>
        <end position="772"/>
    </location>
</feature>
<dbReference type="PROSITE" id="PS50011">
    <property type="entry name" value="PROTEIN_KINASE_DOM"/>
    <property type="match status" value="1"/>
</dbReference>
<feature type="compositionally biased region" description="Basic and acidic residues" evidence="1">
    <location>
        <begin position="939"/>
        <end position="956"/>
    </location>
</feature>
<protein>
    <recommendedName>
        <fullName evidence="3">Protein kinase domain-containing protein</fullName>
    </recommendedName>
</protein>
<keyword evidence="2" id="KW-0472">Membrane</keyword>
<evidence type="ECO:0000313" key="4">
    <source>
        <dbReference type="EMBL" id="KAK2955261.1"/>
    </source>
</evidence>
<dbReference type="InterPro" id="IPR000719">
    <property type="entry name" value="Prot_kinase_dom"/>
</dbReference>
<reference evidence="4 5" key="1">
    <citation type="journal article" date="2022" name="bioRxiv">
        <title>Genomics of Preaxostyla Flagellates Illuminates Evolutionary Transitions and the Path Towards Mitochondrial Loss.</title>
        <authorList>
            <person name="Novak L.V.F."/>
            <person name="Treitli S.C."/>
            <person name="Pyrih J."/>
            <person name="Halakuc P."/>
            <person name="Pipaliya S.V."/>
            <person name="Vacek V."/>
            <person name="Brzon O."/>
            <person name="Soukal P."/>
            <person name="Eme L."/>
            <person name="Dacks J.B."/>
            <person name="Karnkowska A."/>
            <person name="Elias M."/>
            <person name="Hampl V."/>
        </authorList>
    </citation>
    <scope>NUCLEOTIDE SEQUENCE [LARGE SCALE GENOMIC DNA]</scope>
    <source>
        <strain evidence="4">NAU3</strain>
        <tissue evidence="4">Gut</tissue>
    </source>
</reference>
<evidence type="ECO:0000256" key="1">
    <source>
        <dbReference type="SAM" id="MobiDB-lite"/>
    </source>
</evidence>
<dbReference type="Pfam" id="PF00069">
    <property type="entry name" value="Pkinase"/>
    <property type="match status" value="1"/>
</dbReference>
<evidence type="ECO:0000259" key="3">
    <source>
        <dbReference type="PROSITE" id="PS50011"/>
    </source>
</evidence>
<keyword evidence="2" id="KW-1133">Transmembrane helix</keyword>
<dbReference type="InterPro" id="IPR011009">
    <property type="entry name" value="Kinase-like_dom_sf"/>
</dbReference>
<dbReference type="Proteomes" id="UP001281761">
    <property type="component" value="Unassembled WGS sequence"/>
</dbReference>
<feature type="region of interest" description="Disordered" evidence="1">
    <location>
        <begin position="933"/>
        <end position="956"/>
    </location>
</feature>
<comment type="caution">
    <text evidence="4">The sequence shown here is derived from an EMBL/GenBank/DDBJ whole genome shotgun (WGS) entry which is preliminary data.</text>
</comment>
<evidence type="ECO:0000313" key="5">
    <source>
        <dbReference type="Proteomes" id="UP001281761"/>
    </source>
</evidence>
<dbReference type="EMBL" id="JARBJD010000069">
    <property type="protein sequence ID" value="KAK2955261.1"/>
    <property type="molecule type" value="Genomic_DNA"/>
</dbReference>
<dbReference type="PANTHER" id="PTHR44305">
    <property type="entry name" value="SI:DKEY-192D15.2-RELATED"/>
    <property type="match status" value="1"/>
</dbReference>
<gene>
    <name evidence="4" type="ORF">BLNAU_9813</name>
</gene>
<dbReference type="InterPro" id="IPR053083">
    <property type="entry name" value="TF_kinase-domain_protein"/>
</dbReference>
<name>A0ABQ9XUW0_9EUKA</name>
<dbReference type="SUPFAM" id="SSF56112">
    <property type="entry name" value="Protein kinase-like (PK-like)"/>
    <property type="match status" value="1"/>
</dbReference>
<keyword evidence="2" id="KW-0812">Transmembrane</keyword>
<dbReference type="Gene3D" id="1.10.510.10">
    <property type="entry name" value="Transferase(Phosphotransferase) domain 1"/>
    <property type="match status" value="1"/>
</dbReference>
<evidence type="ECO:0000256" key="2">
    <source>
        <dbReference type="SAM" id="Phobius"/>
    </source>
</evidence>
<feature type="domain" description="Protein kinase" evidence="3">
    <location>
        <begin position="745"/>
        <end position="1046"/>
    </location>
</feature>
<keyword evidence="5" id="KW-1185">Reference proteome</keyword>